<dbReference type="PANTHER" id="PTHR30348">
    <property type="entry name" value="UNCHARACTERIZED PROTEIN YECE"/>
    <property type="match status" value="1"/>
</dbReference>
<dbReference type="Proteomes" id="UP000051645">
    <property type="component" value="Unassembled WGS sequence"/>
</dbReference>
<dbReference type="InterPro" id="IPR036520">
    <property type="entry name" value="UPF0759_sf"/>
</dbReference>
<evidence type="ECO:0000313" key="1">
    <source>
        <dbReference type="EMBL" id="KRN27913.1"/>
    </source>
</evidence>
<evidence type="ECO:0000313" key="4">
    <source>
        <dbReference type="Proteomes" id="UP000051751"/>
    </source>
</evidence>
<dbReference type="Proteomes" id="UP000051751">
    <property type="component" value="Unassembled WGS sequence"/>
</dbReference>
<sequence length="277" mass="31884">MITIGLVTWTDHPSLDSAGKKPTLTEYAQYFPVVEVDSLYYGIRGPEMEQKWQQQVPNDFQFILKAYQGMTKQADWQAHYVSEAAMFAAYRKAVAPLFDHQQLKAILFQFPNFFPLTQENVQYLRRISVYLKGYPVAVEFRNSSWYEDTYRASTLKFLKELGFIHVIPDEPQTPTNSVPFVPVATNPNLTILRLHGRNAEGWANQGQSWRKTRTLYHYSTSELEHFADVAKQLEQTSKEVCVIFNNNSAHDAAPNAAELAQILGLEWHQEPEQTSLF</sequence>
<dbReference type="Gene3D" id="3.20.20.410">
    <property type="entry name" value="Protein of unknown function UPF0759"/>
    <property type="match status" value="1"/>
</dbReference>
<evidence type="ECO:0000313" key="2">
    <source>
        <dbReference type="EMBL" id="KRN30616.1"/>
    </source>
</evidence>
<dbReference type="EMBL" id="JQAT01000005">
    <property type="protein sequence ID" value="KRN27913.1"/>
    <property type="molecule type" value="Genomic_DNA"/>
</dbReference>
<name>A0A0R2FQC1_9LACO</name>
<dbReference type="OrthoDB" id="9780310at2"/>
<evidence type="ECO:0008006" key="5">
    <source>
        <dbReference type="Google" id="ProtNLM"/>
    </source>
</evidence>
<dbReference type="PANTHER" id="PTHR30348:SF13">
    <property type="entry name" value="UPF0759 PROTEIN YUNF"/>
    <property type="match status" value="1"/>
</dbReference>
<gene>
    <name evidence="1" type="ORF">IV38_GL001752</name>
    <name evidence="2" type="ORF">IV40_GL001803</name>
</gene>
<proteinExistence type="predicted"/>
<accession>A0A0R2FQC1</accession>
<comment type="caution">
    <text evidence="2">The sequence shown here is derived from an EMBL/GenBank/DDBJ whole genome shotgun (WGS) entry which is preliminary data.</text>
</comment>
<dbReference type="InterPro" id="IPR002763">
    <property type="entry name" value="DUF72"/>
</dbReference>
<dbReference type="AlphaFoldDB" id="A0A0R2FQC1"/>
<dbReference type="PATRIC" id="fig|81857.3.peg.1769"/>
<dbReference type="SUPFAM" id="SSF117396">
    <property type="entry name" value="TM1631-like"/>
    <property type="match status" value="1"/>
</dbReference>
<evidence type="ECO:0000313" key="3">
    <source>
        <dbReference type="Proteomes" id="UP000051645"/>
    </source>
</evidence>
<reference evidence="3 4" key="1">
    <citation type="journal article" date="2015" name="Genome Announc.">
        <title>Expanding the biotechnology potential of lactobacilli through comparative genomics of 213 strains and associated genera.</title>
        <authorList>
            <person name="Sun Z."/>
            <person name="Harris H.M."/>
            <person name="McCann A."/>
            <person name="Guo C."/>
            <person name="Argimon S."/>
            <person name="Zhang W."/>
            <person name="Yang X."/>
            <person name="Jeffery I.B."/>
            <person name="Cooney J.C."/>
            <person name="Kagawa T.F."/>
            <person name="Liu W."/>
            <person name="Song Y."/>
            <person name="Salvetti E."/>
            <person name="Wrobel A."/>
            <person name="Rasinkangas P."/>
            <person name="Parkhill J."/>
            <person name="Rea M.C."/>
            <person name="O'Sullivan O."/>
            <person name="Ritari J."/>
            <person name="Douillard F.P."/>
            <person name="Paul Ross R."/>
            <person name="Yang R."/>
            <person name="Briner A.E."/>
            <person name="Felis G.E."/>
            <person name="de Vos W.M."/>
            <person name="Barrangou R."/>
            <person name="Klaenhammer T.R."/>
            <person name="Caufield P.W."/>
            <person name="Cui Y."/>
            <person name="Zhang H."/>
            <person name="O'Toole P.W."/>
        </authorList>
    </citation>
    <scope>NUCLEOTIDE SEQUENCE [LARGE SCALE GENOMIC DNA]</scope>
    <source>
        <strain evidence="1 4">ATCC BAA-66</strain>
        <strain evidence="2 3">DSM 13344</strain>
    </source>
</reference>
<keyword evidence="3" id="KW-1185">Reference proteome</keyword>
<protein>
    <recommendedName>
        <fullName evidence="5">DUF72 domain-containing protein</fullName>
    </recommendedName>
</protein>
<organism evidence="2 3">
    <name type="scientific">Lactobacillus selangorensis</name>
    <dbReference type="NCBI Taxonomy" id="81857"/>
    <lineage>
        <taxon>Bacteria</taxon>
        <taxon>Bacillati</taxon>
        <taxon>Bacillota</taxon>
        <taxon>Bacilli</taxon>
        <taxon>Lactobacillales</taxon>
        <taxon>Lactobacillaceae</taxon>
        <taxon>Lactobacillus</taxon>
    </lineage>
</organism>
<dbReference type="Pfam" id="PF01904">
    <property type="entry name" value="DUF72"/>
    <property type="match status" value="1"/>
</dbReference>
<dbReference type="STRING" id="81857.IV38_GL001752"/>
<dbReference type="RefSeq" id="WP_057770579.1">
    <property type="nucleotide sequence ID" value="NZ_JQAT01000005.1"/>
</dbReference>
<dbReference type="EMBL" id="JQAZ01000006">
    <property type="protein sequence ID" value="KRN30616.1"/>
    <property type="molecule type" value="Genomic_DNA"/>
</dbReference>